<evidence type="ECO:0000313" key="3">
    <source>
        <dbReference type="Proteomes" id="UP000015105"/>
    </source>
</evidence>
<dbReference type="EnsemblPlants" id="AET5Gv20360900.9">
    <property type="protein sequence ID" value="AET5Gv20360900.9"/>
    <property type="gene ID" value="AET5Gv20360900"/>
</dbReference>
<name>A0A453KAQ6_AEGTS</name>
<dbReference type="Proteomes" id="UP000015105">
    <property type="component" value="Chromosome 5D"/>
</dbReference>
<protein>
    <submittedName>
        <fullName evidence="2">Uncharacterized protein</fullName>
    </submittedName>
</protein>
<feature type="region of interest" description="Disordered" evidence="1">
    <location>
        <begin position="65"/>
        <end position="88"/>
    </location>
</feature>
<reference evidence="2" key="3">
    <citation type="journal article" date="2017" name="Nature">
        <title>Genome sequence of the progenitor of the wheat D genome Aegilops tauschii.</title>
        <authorList>
            <person name="Luo M.C."/>
            <person name="Gu Y.Q."/>
            <person name="Puiu D."/>
            <person name="Wang H."/>
            <person name="Twardziok S.O."/>
            <person name="Deal K.R."/>
            <person name="Huo N."/>
            <person name="Zhu T."/>
            <person name="Wang L."/>
            <person name="Wang Y."/>
            <person name="McGuire P.E."/>
            <person name="Liu S."/>
            <person name="Long H."/>
            <person name="Ramasamy R.K."/>
            <person name="Rodriguez J.C."/>
            <person name="Van S.L."/>
            <person name="Yuan L."/>
            <person name="Wang Z."/>
            <person name="Xia Z."/>
            <person name="Xiao L."/>
            <person name="Anderson O.D."/>
            <person name="Ouyang S."/>
            <person name="Liang Y."/>
            <person name="Zimin A.V."/>
            <person name="Pertea G."/>
            <person name="Qi P."/>
            <person name="Bennetzen J.L."/>
            <person name="Dai X."/>
            <person name="Dawson M.W."/>
            <person name="Muller H.G."/>
            <person name="Kugler K."/>
            <person name="Rivarola-Duarte L."/>
            <person name="Spannagl M."/>
            <person name="Mayer K.F.X."/>
            <person name="Lu F.H."/>
            <person name="Bevan M.W."/>
            <person name="Leroy P."/>
            <person name="Li P."/>
            <person name="You F.M."/>
            <person name="Sun Q."/>
            <person name="Liu Z."/>
            <person name="Lyons E."/>
            <person name="Wicker T."/>
            <person name="Salzberg S.L."/>
            <person name="Devos K.M."/>
            <person name="Dvorak J."/>
        </authorList>
    </citation>
    <scope>NUCLEOTIDE SEQUENCE [LARGE SCALE GENOMIC DNA]</scope>
    <source>
        <strain evidence="2">cv. AL8/78</strain>
    </source>
</reference>
<evidence type="ECO:0000313" key="2">
    <source>
        <dbReference type="EnsemblPlants" id="AET5Gv20360900.9"/>
    </source>
</evidence>
<proteinExistence type="predicted"/>
<dbReference type="Gramene" id="AET5Gv20360900.9">
    <property type="protein sequence ID" value="AET5Gv20360900.9"/>
    <property type="gene ID" value="AET5Gv20360900"/>
</dbReference>
<reference evidence="2" key="4">
    <citation type="submission" date="2019-03" db="UniProtKB">
        <authorList>
            <consortium name="EnsemblPlants"/>
        </authorList>
    </citation>
    <scope>IDENTIFICATION</scope>
</reference>
<sequence>KKKRSLFSTLNSEVPEPAHISMLGGASISFLFHPPAIYGRSLPRSLPPSCSSPSPPPASTPVFITPAPGQALPLPNQTARRLASRRAI</sequence>
<organism evidence="2 3">
    <name type="scientific">Aegilops tauschii subsp. strangulata</name>
    <name type="common">Goatgrass</name>
    <dbReference type="NCBI Taxonomy" id="200361"/>
    <lineage>
        <taxon>Eukaryota</taxon>
        <taxon>Viridiplantae</taxon>
        <taxon>Streptophyta</taxon>
        <taxon>Embryophyta</taxon>
        <taxon>Tracheophyta</taxon>
        <taxon>Spermatophyta</taxon>
        <taxon>Magnoliopsida</taxon>
        <taxon>Liliopsida</taxon>
        <taxon>Poales</taxon>
        <taxon>Poaceae</taxon>
        <taxon>BOP clade</taxon>
        <taxon>Pooideae</taxon>
        <taxon>Triticodae</taxon>
        <taxon>Triticeae</taxon>
        <taxon>Triticinae</taxon>
        <taxon>Aegilops</taxon>
    </lineage>
</organism>
<keyword evidence="3" id="KW-1185">Reference proteome</keyword>
<reference evidence="3" key="2">
    <citation type="journal article" date="2017" name="Nat. Plants">
        <title>The Aegilops tauschii genome reveals multiple impacts of transposons.</title>
        <authorList>
            <person name="Zhao G."/>
            <person name="Zou C."/>
            <person name="Li K."/>
            <person name="Wang K."/>
            <person name="Li T."/>
            <person name="Gao L."/>
            <person name="Zhang X."/>
            <person name="Wang H."/>
            <person name="Yang Z."/>
            <person name="Liu X."/>
            <person name="Jiang W."/>
            <person name="Mao L."/>
            <person name="Kong X."/>
            <person name="Jiao Y."/>
            <person name="Jia J."/>
        </authorList>
    </citation>
    <scope>NUCLEOTIDE SEQUENCE [LARGE SCALE GENOMIC DNA]</scope>
    <source>
        <strain evidence="3">cv. AL8/78</strain>
    </source>
</reference>
<reference evidence="3" key="1">
    <citation type="journal article" date="2014" name="Science">
        <title>Ancient hybridizations among the ancestral genomes of bread wheat.</title>
        <authorList>
            <consortium name="International Wheat Genome Sequencing Consortium,"/>
            <person name="Marcussen T."/>
            <person name="Sandve S.R."/>
            <person name="Heier L."/>
            <person name="Spannagl M."/>
            <person name="Pfeifer M."/>
            <person name="Jakobsen K.S."/>
            <person name="Wulff B.B."/>
            <person name="Steuernagel B."/>
            <person name="Mayer K.F."/>
            <person name="Olsen O.A."/>
        </authorList>
    </citation>
    <scope>NUCLEOTIDE SEQUENCE [LARGE SCALE GENOMIC DNA]</scope>
    <source>
        <strain evidence="3">cv. AL8/78</strain>
    </source>
</reference>
<dbReference type="AlphaFoldDB" id="A0A453KAQ6"/>
<reference evidence="2" key="5">
    <citation type="journal article" date="2021" name="G3 (Bethesda)">
        <title>Aegilops tauschii genome assembly Aet v5.0 features greater sequence contiguity and improved annotation.</title>
        <authorList>
            <person name="Wang L."/>
            <person name="Zhu T."/>
            <person name="Rodriguez J.C."/>
            <person name="Deal K.R."/>
            <person name="Dubcovsky J."/>
            <person name="McGuire P.E."/>
            <person name="Lux T."/>
            <person name="Spannagl M."/>
            <person name="Mayer K.F.X."/>
            <person name="Baldrich P."/>
            <person name="Meyers B.C."/>
            <person name="Huo N."/>
            <person name="Gu Y.Q."/>
            <person name="Zhou H."/>
            <person name="Devos K.M."/>
            <person name="Bennetzen J.L."/>
            <person name="Unver T."/>
            <person name="Budak H."/>
            <person name="Gulick P.J."/>
            <person name="Galiba G."/>
            <person name="Kalapos B."/>
            <person name="Nelson D.R."/>
            <person name="Li P."/>
            <person name="You F.M."/>
            <person name="Luo M.C."/>
            <person name="Dvorak J."/>
        </authorList>
    </citation>
    <scope>NUCLEOTIDE SEQUENCE [LARGE SCALE GENOMIC DNA]</scope>
    <source>
        <strain evidence="2">cv. AL8/78</strain>
    </source>
</reference>
<accession>A0A453KAQ6</accession>
<evidence type="ECO:0000256" key="1">
    <source>
        <dbReference type="SAM" id="MobiDB-lite"/>
    </source>
</evidence>